<reference evidence="2" key="1">
    <citation type="submission" date="2020-07" db="EMBL/GenBank/DDBJ databases">
        <title>Clarias magur genome sequencing, assembly and annotation.</title>
        <authorList>
            <person name="Kushwaha B."/>
            <person name="Kumar R."/>
            <person name="Das P."/>
            <person name="Joshi C.G."/>
            <person name="Kumar D."/>
            <person name="Nagpure N.S."/>
            <person name="Pandey M."/>
            <person name="Agarwal S."/>
            <person name="Srivastava S."/>
            <person name="Singh M."/>
            <person name="Sahoo L."/>
            <person name="Jayasankar P."/>
            <person name="Meher P.K."/>
            <person name="Koringa P.G."/>
            <person name="Iquebal M.A."/>
            <person name="Das S.P."/>
            <person name="Bit A."/>
            <person name="Patnaik S."/>
            <person name="Patel N."/>
            <person name="Shah T.M."/>
            <person name="Hinsu A."/>
            <person name="Jena J.K."/>
        </authorList>
    </citation>
    <scope>NUCLEOTIDE SEQUENCE</scope>
    <source>
        <strain evidence="2">CIFAMagur01</strain>
        <tissue evidence="2">Testis</tissue>
    </source>
</reference>
<feature type="non-terminal residue" evidence="2">
    <location>
        <position position="151"/>
    </location>
</feature>
<organism evidence="2 3">
    <name type="scientific">Clarias magur</name>
    <name type="common">Asian catfish</name>
    <name type="synonym">Macropteronotus magur</name>
    <dbReference type="NCBI Taxonomy" id="1594786"/>
    <lineage>
        <taxon>Eukaryota</taxon>
        <taxon>Metazoa</taxon>
        <taxon>Chordata</taxon>
        <taxon>Craniata</taxon>
        <taxon>Vertebrata</taxon>
        <taxon>Euteleostomi</taxon>
        <taxon>Actinopterygii</taxon>
        <taxon>Neopterygii</taxon>
        <taxon>Teleostei</taxon>
        <taxon>Ostariophysi</taxon>
        <taxon>Siluriformes</taxon>
        <taxon>Clariidae</taxon>
        <taxon>Clarias</taxon>
    </lineage>
</organism>
<dbReference type="Proteomes" id="UP000727407">
    <property type="component" value="Unassembled WGS sequence"/>
</dbReference>
<name>A0A8J4X7D1_CLAMG</name>
<feature type="compositionally biased region" description="Low complexity" evidence="1">
    <location>
        <begin position="111"/>
        <end position="136"/>
    </location>
</feature>
<protein>
    <submittedName>
        <fullName evidence="2">RAS protein activator like-3-like isoform X1</fullName>
    </submittedName>
</protein>
<feature type="compositionally biased region" description="Polar residues" evidence="1">
    <location>
        <begin position="91"/>
        <end position="100"/>
    </location>
</feature>
<keyword evidence="3" id="KW-1185">Reference proteome</keyword>
<sequence>MGTDKESEAEAHEELEQGAPQEAGESSAEHAGDGNLLNTYTWHTGGARGDAAEKSAGSKWSKMQSWRKALSEDSTNKSPAPSPALGARTGDGTSKPTSGRKNPFRRALSEPPGALLSILSPSSSSSSPSAAGIGAATDTPQGGKFRKYLRQ</sequence>
<gene>
    <name evidence="2" type="primary">rasal3</name>
    <name evidence="2" type="ORF">DAT39_023129</name>
</gene>
<evidence type="ECO:0000256" key="1">
    <source>
        <dbReference type="SAM" id="MobiDB-lite"/>
    </source>
</evidence>
<evidence type="ECO:0000313" key="2">
    <source>
        <dbReference type="EMBL" id="KAF5881533.1"/>
    </source>
</evidence>
<dbReference type="AlphaFoldDB" id="A0A8J4X7D1"/>
<accession>A0A8J4X7D1</accession>
<evidence type="ECO:0000313" key="3">
    <source>
        <dbReference type="Proteomes" id="UP000727407"/>
    </source>
</evidence>
<dbReference type="EMBL" id="QNUK01001446">
    <property type="protein sequence ID" value="KAF5881533.1"/>
    <property type="molecule type" value="Genomic_DNA"/>
</dbReference>
<feature type="compositionally biased region" description="Basic and acidic residues" evidence="1">
    <location>
        <begin position="1"/>
        <end position="15"/>
    </location>
</feature>
<proteinExistence type="predicted"/>
<comment type="caution">
    <text evidence="2">The sequence shown here is derived from an EMBL/GenBank/DDBJ whole genome shotgun (WGS) entry which is preliminary data.</text>
</comment>
<feature type="region of interest" description="Disordered" evidence="1">
    <location>
        <begin position="1"/>
        <end position="151"/>
    </location>
</feature>